<evidence type="ECO:0000313" key="1">
    <source>
        <dbReference type="EMBL" id="EME47494.1"/>
    </source>
</evidence>
<evidence type="ECO:0000313" key="2">
    <source>
        <dbReference type="Proteomes" id="UP000016933"/>
    </source>
</evidence>
<dbReference type="OrthoDB" id="25149at2759"/>
<dbReference type="AlphaFoldDB" id="N1PZ24"/>
<dbReference type="HOGENOM" id="CLU_3050293_0_0_1"/>
<reference evidence="1 2" key="2">
    <citation type="journal article" date="2012" name="PLoS Pathog.">
        <title>Diverse lifestyles and strategies of plant pathogenesis encoded in the genomes of eighteen Dothideomycetes fungi.</title>
        <authorList>
            <person name="Ohm R.A."/>
            <person name="Feau N."/>
            <person name="Henrissat B."/>
            <person name="Schoch C.L."/>
            <person name="Horwitz B.A."/>
            <person name="Barry K.W."/>
            <person name="Condon B.J."/>
            <person name="Copeland A.C."/>
            <person name="Dhillon B."/>
            <person name="Glaser F."/>
            <person name="Hesse C.N."/>
            <person name="Kosti I."/>
            <person name="LaButti K."/>
            <person name="Lindquist E.A."/>
            <person name="Lucas S."/>
            <person name="Salamov A.A."/>
            <person name="Bradshaw R.E."/>
            <person name="Ciuffetti L."/>
            <person name="Hamelin R.C."/>
            <person name="Kema G.H.J."/>
            <person name="Lawrence C."/>
            <person name="Scott J.A."/>
            <person name="Spatafora J.W."/>
            <person name="Turgeon B.G."/>
            <person name="de Wit P.J.G.M."/>
            <person name="Zhong S."/>
            <person name="Goodwin S.B."/>
            <person name="Grigoriev I.V."/>
        </authorList>
    </citation>
    <scope>NUCLEOTIDE SEQUENCE [LARGE SCALE GENOMIC DNA]</scope>
    <source>
        <strain evidence="2">NZE10 / CBS 128990</strain>
    </source>
</reference>
<dbReference type="Proteomes" id="UP000016933">
    <property type="component" value="Unassembled WGS sequence"/>
</dbReference>
<name>N1PZ24_DOTSN</name>
<protein>
    <submittedName>
        <fullName evidence="1">Uncharacterized protein</fullName>
    </submittedName>
</protein>
<keyword evidence="2" id="KW-1185">Reference proteome</keyword>
<reference evidence="2" key="1">
    <citation type="journal article" date="2012" name="PLoS Genet.">
        <title>The genomes of the fungal plant pathogens Cladosporium fulvum and Dothistroma septosporum reveal adaptation to different hosts and lifestyles but also signatures of common ancestry.</title>
        <authorList>
            <person name="de Wit P.J.G.M."/>
            <person name="van der Burgt A."/>
            <person name="Oekmen B."/>
            <person name="Stergiopoulos I."/>
            <person name="Abd-Elsalam K.A."/>
            <person name="Aerts A.L."/>
            <person name="Bahkali A.H."/>
            <person name="Beenen H.G."/>
            <person name="Chettri P."/>
            <person name="Cox M.P."/>
            <person name="Datema E."/>
            <person name="de Vries R.P."/>
            <person name="Dhillon B."/>
            <person name="Ganley A.R."/>
            <person name="Griffiths S.A."/>
            <person name="Guo Y."/>
            <person name="Hamelin R.C."/>
            <person name="Henrissat B."/>
            <person name="Kabir M.S."/>
            <person name="Jashni M.K."/>
            <person name="Kema G."/>
            <person name="Klaubauf S."/>
            <person name="Lapidus A."/>
            <person name="Levasseur A."/>
            <person name="Lindquist E."/>
            <person name="Mehrabi R."/>
            <person name="Ohm R.A."/>
            <person name="Owen T.J."/>
            <person name="Salamov A."/>
            <person name="Schwelm A."/>
            <person name="Schijlen E."/>
            <person name="Sun H."/>
            <person name="van den Burg H.A."/>
            <person name="van Ham R.C.H.J."/>
            <person name="Zhang S."/>
            <person name="Goodwin S.B."/>
            <person name="Grigoriev I.V."/>
            <person name="Collemare J."/>
            <person name="Bradshaw R.E."/>
        </authorList>
    </citation>
    <scope>NUCLEOTIDE SEQUENCE [LARGE SCALE GENOMIC DNA]</scope>
    <source>
        <strain evidence="2">NZE10 / CBS 128990</strain>
    </source>
</reference>
<proteinExistence type="predicted"/>
<accession>N1PZ24</accession>
<gene>
    <name evidence="1" type="ORF">DOTSEDRAFT_85972</name>
</gene>
<organism evidence="1 2">
    <name type="scientific">Dothistroma septosporum (strain NZE10 / CBS 128990)</name>
    <name type="common">Red band needle blight fungus</name>
    <name type="synonym">Mycosphaerella pini</name>
    <dbReference type="NCBI Taxonomy" id="675120"/>
    <lineage>
        <taxon>Eukaryota</taxon>
        <taxon>Fungi</taxon>
        <taxon>Dikarya</taxon>
        <taxon>Ascomycota</taxon>
        <taxon>Pezizomycotina</taxon>
        <taxon>Dothideomycetes</taxon>
        <taxon>Dothideomycetidae</taxon>
        <taxon>Mycosphaerellales</taxon>
        <taxon>Mycosphaerellaceae</taxon>
        <taxon>Dothistroma</taxon>
    </lineage>
</organism>
<sequence>MASRIRGDYGDQDDGTVAVLMCNVTPARLHAPIQRLQCHDGHNRRQQAAVLRWG</sequence>
<dbReference type="EMBL" id="KB446536">
    <property type="protein sequence ID" value="EME47494.1"/>
    <property type="molecule type" value="Genomic_DNA"/>
</dbReference>